<accession>A0AAV4QMT5</accession>
<proteinExistence type="predicted"/>
<evidence type="ECO:0000313" key="2">
    <source>
        <dbReference type="Proteomes" id="UP001054837"/>
    </source>
</evidence>
<comment type="caution">
    <text evidence="1">The sequence shown here is derived from an EMBL/GenBank/DDBJ whole genome shotgun (WGS) entry which is preliminary data.</text>
</comment>
<dbReference type="EMBL" id="BPLQ01004772">
    <property type="protein sequence ID" value="GIY10582.1"/>
    <property type="molecule type" value="Genomic_DNA"/>
</dbReference>
<evidence type="ECO:0000313" key="1">
    <source>
        <dbReference type="EMBL" id="GIY10582.1"/>
    </source>
</evidence>
<keyword evidence="2" id="KW-1185">Reference proteome</keyword>
<gene>
    <name evidence="1" type="ORF">CDAR_91911</name>
</gene>
<name>A0AAV4QMT5_9ARAC</name>
<organism evidence="1 2">
    <name type="scientific">Caerostris darwini</name>
    <dbReference type="NCBI Taxonomy" id="1538125"/>
    <lineage>
        <taxon>Eukaryota</taxon>
        <taxon>Metazoa</taxon>
        <taxon>Ecdysozoa</taxon>
        <taxon>Arthropoda</taxon>
        <taxon>Chelicerata</taxon>
        <taxon>Arachnida</taxon>
        <taxon>Araneae</taxon>
        <taxon>Araneomorphae</taxon>
        <taxon>Entelegynae</taxon>
        <taxon>Araneoidea</taxon>
        <taxon>Araneidae</taxon>
        <taxon>Caerostris</taxon>
    </lineage>
</organism>
<dbReference type="AlphaFoldDB" id="A0AAV4QMT5"/>
<sequence>MECAIYRVSHASFRPRPLFTASGGMSGMEGYASQLTIYCCWRFRSLPGRMCEAHLAPEDSSSALFEKSLKHFVFFLLIRSKYGMQQLQ</sequence>
<dbReference type="Proteomes" id="UP001054837">
    <property type="component" value="Unassembled WGS sequence"/>
</dbReference>
<reference evidence="1 2" key="1">
    <citation type="submission" date="2021-06" db="EMBL/GenBank/DDBJ databases">
        <title>Caerostris darwini draft genome.</title>
        <authorList>
            <person name="Kono N."/>
            <person name="Arakawa K."/>
        </authorList>
    </citation>
    <scope>NUCLEOTIDE SEQUENCE [LARGE SCALE GENOMIC DNA]</scope>
</reference>
<protein>
    <submittedName>
        <fullName evidence="1">Uncharacterized protein</fullName>
    </submittedName>
</protein>